<dbReference type="InterPro" id="IPR013830">
    <property type="entry name" value="SGNH_hydro"/>
</dbReference>
<accession>A0ABV2FHC8</accession>
<dbReference type="Pfam" id="PF13472">
    <property type="entry name" value="Lipase_GDSL_2"/>
    <property type="match status" value="1"/>
</dbReference>
<evidence type="ECO:0000313" key="2">
    <source>
        <dbReference type="EMBL" id="MET3557952.1"/>
    </source>
</evidence>
<protein>
    <recommendedName>
        <fullName evidence="1">SGNH hydrolase-type esterase domain-containing protein</fullName>
    </recommendedName>
</protein>
<dbReference type="Gene3D" id="3.40.50.1110">
    <property type="entry name" value="SGNH hydrolase"/>
    <property type="match status" value="1"/>
</dbReference>
<keyword evidence="3" id="KW-1185">Reference proteome</keyword>
<dbReference type="PANTHER" id="PTHR30383">
    <property type="entry name" value="THIOESTERASE 1/PROTEASE 1/LYSOPHOSPHOLIPASE L1"/>
    <property type="match status" value="1"/>
</dbReference>
<dbReference type="Proteomes" id="UP001549122">
    <property type="component" value="Unassembled WGS sequence"/>
</dbReference>
<dbReference type="EMBL" id="JBEPLO010000009">
    <property type="protein sequence ID" value="MET3557952.1"/>
    <property type="molecule type" value="Genomic_DNA"/>
</dbReference>
<evidence type="ECO:0000259" key="1">
    <source>
        <dbReference type="Pfam" id="PF13472"/>
    </source>
</evidence>
<dbReference type="SUPFAM" id="SSF52266">
    <property type="entry name" value="SGNH hydrolase"/>
    <property type="match status" value="1"/>
</dbReference>
<evidence type="ECO:0000313" key="3">
    <source>
        <dbReference type="Proteomes" id="UP001549122"/>
    </source>
</evidence>
<dbReference type="RefSeq" id="WP_354364907.1">
    <property type="nucleotide sequence ID" value="NZ_JBEPLO010000009.1"/>
</dbReference>
<name>A0ABV2FHC8_9STRE</name>
<organism evidence="2 3">
    <name type="scientific">Streptococcus rupicaprae</name>
    <dbReference type="NCBI Taxonomy" id="759619"/>
    <lineage>
        <taxon>Bacteria</taxon>
        <taxon>Bacillati</taxon>
        <taxon>Bacillota</taxon>
        <taxon>Bacilli</taxon>
        <taxon>Lactobacillales</taxon>
        <taxon>Streptococcaceae</taxon>
        <taxon>Streptococcus</taxon>
    </lineage>
</organism>
<proteinExistence type="predicted"/>
<dbReference type="InterPro" id="IPR036514">
    <property type="entry name" value="SGNH_hydro_sf"/>
</dbReference>
<dbReference type="InterPro" id="IPR051532">
    <property type="entry name" value="Ester_Hydrolysis_Enzymes"/>
</dbReference>
<feature type="domain" description="SGNH hydrolase-type esterase" evidence="1">
    <location>
        <begin position="59"/>
        <end position="201"/>
    </location>
</feature>
<reference evidence="2 3" key="1">
    <citation type="submission" date="2024-06" db="EMBL/GenBank/DDBJ databases">
        <title>Genomic Encyclopedia of Type Strains, Phase IV (KMG-IV): sequencing the most valuable type-strain genomes for metagenomic binning, comparative biology and taxonomic classification.</title>
        <authorList>
            <person name="Goeker M."/>
        </authorList>
    </citation>
    <scope>NUCLEOTIDE SEQUENCE [LARGE SCALE GENOMIC DNA]</scope>
    <source>
        <strain evidence="2 3">DSM 28303</strain>
    </source>
</reference>
<gene>
    <name evidence="2" type="ORF">ABID29_001064</name>
</gene>
<sequence>MTEGKLFSQAEELAFRQLTLAEQQEALLVKYQERNRAVQAGGIVLAGDSLTEFLPHGKLQTELPLYNRGIRGIGIAFLREHVETLILDLKPSHLVLLIGTNDLMFGMAPESLAEAIRELIDSIQAELPTCDIYLQSLYPRQDSTQWGPDLRDEIEVANLYLRNLTGITYIDMNSQLAMPDQTLNPDYTRDGVHLTMAGYQVVLETFGEILGA</sequence>
<comment type="caution">
    <text evidence="2">The sequence shown here is derived from an EMBL/GenBank/DDBJ whole genome shotgun (WGS) entry which is preliminary data.</text>
</comment>